<keyword evidence="5" id="KW-1185">Reference proteome</keyword>
<feature type="signal peptide" evidence="2">
    <location>
        <begin position="1"/>
        <end position="28"/>
    </location>
</feature>
<dbReference type="InterPro" id="IPR035940">
    <property type="entry name" value="CAP_sf"/>
</dbReference>
<dbReference type="PANTHER" id="PTHR31157:SF1">
    <property type="entry name" value="SCP DOMAIN-CONTAINING PROTEIN"/>
    <property type="match status" value="1"/>
</dbReference>
<evidence type="ECO:0000259" key="3">
    <source>
        <dbReference type="Pfam" id="PF00188"/>
    </source>
</evidence>
<dbReference type="EMBL" id="BMTD01000027">
    <property type="protein sequence ID" value="GGV24415.1"/>
    <property type="molecule type" value="Genomic_DNA"/>
</dbReference>
<organism evidence="4 5">
    <name type="scientific">Streptomyces filipinensis</name>
    <dbReference type="NCBI Taxonomy" id="66887"/>
    <lineage>
        <taxon>Bacteria</taxon>
        <taxon>Bacillati</taxon>
        <taxon>Actinomycetota</taxon>
        <taxon>Actinomycetes</taxon>
        <taxon>Kitasatosporales</taxon>
        <taxon>Streptomycetaceae</taxon>
        <taxon>Streptomyces</taxon>
    </lineage>
</organism>
<dbReference type="PANTHER" id="PTHR31157">
    <property type="entry name" value="SCP DOMAIN-CONTAINING PROTEIN"/>
    <property type="match status" value="1"/>
</dbReference>
<feature type="domain" description="SCP" evidence="3">
    <location>
        <begin position="44"/>
        <end position="154"/>
    </location>
</feature>
<dbReference type="CDD" id="cd05379">
    <property type="entry name" value="CAP_bacterial"/>
    <property type="match status" value="1"/>
</dbReference>
<comment type="caution">
    <text evidence="4">The sequence shown here is derived from an EMBL/GenBank/DDBJ whole genome shotgun (WGS) entry which is preliminary data.</text>
</comment>
<dbReference type="Proteomes" id="UP000618795">
    <property type="component" value="Unassembled WGS sequence"/>
</dbReference>
<gene>
    <name evidence="4" type="ORF">GCM10010260_75930</name>
</gene>
<evidence type="ECO:0000256" key="2">
    <source>
        <dbReference type="SAM" id="SignalP"/>
    </source>
</evidence>
<dbReference type="Gene3D" id="3.40.33.10">
    <property type="entry name" value="CAP"/>
    <property type="match status" value="1"/>
</dbReference>
<evidence type="ECO:0000313" key="4">
    <source>
        <dbReference type="EMBL" id="GGV24415.1"/>
    </source>
</evidence>
<feature type="compositionally biased region" description="Polar residues" evidence="1">
    <location>
        <begin position="79"/>
        <end position="94"/>
    </location>
</feature>
<proteinExistence type="predicted"/>
<protein>
    <recommendedName>
        <fullName evidence="3">SCP domain-containing protein</fullName>
    </recommendedName>
</protein>
<sequence length="160" mass="16569">MRITTTLMRRLCATVCAAPLLLTGAAGAGAAVNLAPAASPGEILQLVNAERAKANCPALHENAQLTKAAQTFADDASKNHLTSHTGSDGSSYTQRIKDAGYNAGPSAENMSWGTTDAKTIVDGWMNSQKGHREAILNCSYKDTGVAVSGDYAVQVFASPG</sequence>
<dbReference type="SUPFAM" id="SSF55797">
    <property type="entry name" value="PR-1-like"/>
    <property type="match status" value="1"/>
</dbReference>
<dbReference type="Pfam" id="PF00188">
    <property type="entry name" value="CAP"/>
    <property type="match status" value="1"/>
</dbReference>
<reference evidence="4" key="2">
    <citation type="submission" date="2020-09" db="EMBL/GenBank/DDBJ databases">
        <authorList>
            <person name="Sun Q."/>
            <person name="Ohkuma M."/>
        </authorList>
    </citation>
    <scope>NUCLEOTIDE SEQUENCE</scope>
    <source>
        <strain evidence="4">JCM 4369</strain>
    </source>
</reference>
<accession>A0A918IJT2</accession>
<dbReference type="RefSeq" id="WP_191878011.1">
    <property type="nucleotide sequence ID" value="NZ_BMTD01000027.1"/>
</dbReference>
<dbReference type="AlphaFoldDB" id="A0A918IJT2"/>
<evidence type="ECO:0000256" key="1">
    <source>
        <dbReference type="SAM" id="MobiDB-lite"/>
    </source>
</evidence>
<reference evidence="4" key="1">
    <citation type="journal article" date="2014" name="Int. J. Syst. Evol. Microbiol.">
        <title>Complete genome sequence of Corynebacterium casei LMG S-19264T (=DSM 44701T), isolated from a smear-ripened cheese.</title>
        <authorList>
            <consortium name="US DOE Joint Genome Institute (JGI-PGF)"/>
            <person name="Walter F."/>
            <person name="Albersmeier A."/>
            <person name="Kalinowski J."/>
            <person name="Ruckert C."/>
        </authorList>
    </citation>
    <scope>NUCLEOTIDE SEQUENCE</scope>
    <source>
        <strain evidence="4">JCM 4369</strain>
    </source>
</reference>
<evidence type="ECO:0000313" key="5">
    <source>
        <dbReference type="Proteomes" id="UP000618795"/>
    </source>
</evidence>
<dbReference type="InterPro" id="IPR014044">
    <property type="entry name" value="CAP_dom"/>
</dbReference>
<keyword evidence="2" id="KW-0732">Signal</keyword>
<feature type="chain" id="PRO_5039213694" description="SCP domain-containing protein" evidence="2">
    <location>
        <begin position="29"/>
        <end position="160"/>
    </location>
</feature>
<feature type="region of interest" description="Disordered" evidence="1">
    <location>
        <begin position="78"/>
        <end position="97"/>
    </location>
</feature>
<name>A0A918IJT2_9ACTN</name>